<dbReference type="AlphaFoldDB" id="Q1N6N2"/>
<feature type="chain" id="PRO_5004194897" description="Lipoprotein" evidence="1">
    <location>
        <begin position="23"/>
        <end position="362"/>
    </location>
</feature>
<accession>Q1N6N2</accession>
<gene>
    <name evidence="2" type="ORF">RED65_09219</name>
</gene>
<name>Q1N6N2_9GAMM</name>
<dbReference type="STRING" id="207949.RED65_09219"/>
<dbReference type="Proteomes" id="UP000004263">
    <property type="component" value="Unassembled WGS sequence"/>
</dbReference>
<dbReference type="EMBL" id="AAQH01000001">
    <property type="protein sequence ID" value="EAT13560.1"/>
    <property type="molecule type" value="Genomic_DNA"/>
</dbReference>
<comment type="caution">
    <text evidence="2">The sequence shown here is derived from an EMBL/GenBank/DDBJ whole genome shotgun (WGS) entry which is preliminary data.</text>
</comment>
<evidence type="ECO:0000256" key="1">
    <source>
        <dbReference type="SAM" id="SignalP"/>
    </source>
</evidence>
<organism evidence="2 3">
    <name type="scientific">Bermanella marisrubri</name>
    <dbReference type="NCBI Taxonomy" id="207949"/>
    <lineage>
        <taxon>Bacteria</taxon>
        <taxon>Pseudomonadati</taxon>
        <taxon>Pseudomonadota</taxon>
        <taxon>Gammaproteobacteria</taxon>
        <taxon>Oceanospirillales</taxon>
        <taxon>Oceanospirillaceae</taxon>
        <taxon>Bermanella</taxon>
    </lineage>
</organism>
<evidence type="ECO:0000313" key="2">
    <source>
        <dbReference type="EMBL" id="EAT13560.1"/>
    </source>
</evidence>
<dbReference type="RefSeq" id="WP_007016981.1">
    <property type="nucleotide sequence ID" value="NZ_CH724113.1"/>
</dbReference>
<evidence type="ECO:0008006" key="4">
    <source>
        <dbReference type="Google" id="ProtNLM"/>
    </source>
</evidence>
<proteinExistence type="predicted"/>
<sequence length="362" mass="40686">MRFLFVLVFLAIVSGCSSVSYMDQMTSLDRAQPHDEYQYEDLPLGMQDDPGITEKVINIDGSRSFYQAYALPPRRGTLILQLRTYLLSGSGQHAGYFYPVIELQDRNKETYEIIKPQLRFTQLSSEGRYAAVPLTLSEKAAYLVIRTEPKLYGQEASYSTKHSGASWSYSVSPFNEVEPAEYLPAGKLELLTPEKGFSQPFERMKGPFWQLGYARSKEVLVEAGDFTPNLSLGAGPELDYGYALPVYGRPSSTIRASLGGSYYQLSDSGTHRQIYAKAELLWVESNQVSSLGFGITSRFAHEYETPDVTYEFESTFGPKLFVEIRGEMGAAIGAHISWLEYEDQFGNETSATQTGFYFTKLY</sequence>
<keyword evidence="3" id="KW-1185">Reference proteome</keyword>
<dbReference type="HOGENOM" id="CLU_764330_0_0_6"/>
<dbReference type="PROSITE" id="PS51257">
    <property type="entry name" value="PROKAR_LIPOPROTEIN"/>
    <property type="match status" value="1"/>
</dbReference>
<keyword evidence="1" id="KW-0732">Signal</keyword>
<protein>
    <recommendedName>
        <fullName evidence="4">Lipoprotein</fullName>
    </recommendedName>
</protein>
<feature type="signal peptide" evidence="1">
    <location>
        <begin position="1"/>
        <end position="22"/>
    </location>
</feature>
<evidence type="ECO:0000313" key="3">
    <source>
        <dbReference type="Proteomes" id="UP000004263"/>
    </source>
</evidence>
<reference evidence="2 3" key="1">
    <citation type="submission" date="2006-03" db="EMBL/GenBank/DDBJ databases">
        <authorList>
            <person name="Pinhassi J."/>
            <person name="Pedros-Alio C."/>
            <person name="Ferriera S."/>
            <person name="Johnson J."/>
            <person name="Kravitz S."/>
            <person name="Halpern A."/>
            <person name="Remington K."/>
            <person name="Beeson K."/>
            <person name="Tran B."/>
            <person name="Rogers Y.-H."/>
            <person name="Friedman R."/>
            <person name="Venter J.C."/>
        </authorList>
    </citation>
    <scope>NUCLEOTIDE SEQUENCE [LARGE SCALE GENOMIC DNA]</scope>
    <source>
        <strain evidence="2 3">RED65</strain>
    </source>
</reference>